<protein>
    <submittedName>
        <fullName evidence="2">Uncharacterized protein</fullName>
    </submittedName>
</protein>
<dbReference type="Proteomes" id="UP000507470">
    <property type="component" value="Unassembled WGS sequence"/>
</dbReference>
<sequence>MDCEHVTKSQDKVAKRHERLGTQIIYENLDNKDVSIKIHEHERNLVVNTFVRDTQFTVNWNDLWHAVKISKGTKRSEGITWSVQLGDTVVSIATHMNWAVRNCKQNYLKLEESLDNIVEHYCYNHVNCHHTSRCKVDSNYEPSRIVQDDNDENKDKPNTYIAISDCRMYEQLIIRMSDYLCVSDEVWSKEIIATIEQQENTEVRGEIETGTTTEQQENTVFRGEIETGTTTEQQENTVVRGEIETGTTIEQQENTVVRGEIETGTTTEQQEID</sequence>
<dbReference type="AlphaFoldDB" id="A0A6J8CY08"/>
<accession>A0A6J8CY08</accession>
<gene>
    <name evidence="2" type="ORF">MCOR_34443</name>
</gene>
<name>A0A6J8CY08_MYTCO</name>
<feature type="compositionally biased region" description="Low complexity" evidence="1">
    <location>
        <begin position="262"/>
        <end position="273"/>
    </location>
</feature>
<reference evidence="2 3" key="1">
    <citation type="submission" date="2020-06" db="EMBL/GenBank/DDBJ databases">
        <authorList>
            <person name="Li R."/>
            <person name="Bekaert M."/>
        </authorList>
    </citation>
    <scope>NUCLEOTIDE SEQUENCE [LARGE SCALE GENOMIC DNA]</scope>
    <source>
        <strain evidence="3">wild</strain>
    </source>
</reference>
<evidence type="ECO:0000313" key="2">
    <source>
        <dbReference type="EMBL" id="CAC5400247.1"/>
    </source>
</evidence>
<evidence type="ECO:0000313" key="3">
    <source>
        <dbReference type="Proteomes" id="UP000507470"/>
    </source>
</evidence>
<proteinExistence type="predicted"/>
<dbReference type="OrthoDB" id="5977315at2759"/>
<evidence type="ECO:0000256" key="1">
    <source>
        <dbReference type="SAM" id="MobiDB-lite"/>
    </source>
</evidence>
<feature type="compositionally biased region" description="Low complexity" evidence="1">
    <location>
        <begin position="245"/>
        <end position="255"/>
    </location>
</feature>
<organism evidence="2 3">
    <name type="scientific">Mytilus coruscus</name>
    <name type="common">Sea mussel</name>
    <dbReference type="NCBI Taxonomy" id="42192"/>
    <lineage>
        <taxon>Eukaryota</taxon>
        <taxon>Metazoa</taxon>
        <taxon>Spiralia</taxon>
        <taxon>Lophotrochozoa</taxon>
        <taxon>Mollusca</taxon>
        <taxon>Bivalvia</taxon>
        <taxon>Autobranchia</taxon>
        <taxon>Pteriomorphia</taxon>
        <taxon>Mytilida</taxon>
        <taxon>Mytiloidea</taxon>
        <taxon>Mytilidae</taxon>
        <taxon>Mytilinae</taxon>
        <taxon>Mytilus</taxon>
    </lineage>
</organism>
<keyword evidence="3" id="KW-1185">Reference proteome</keyword>
<feature type="region of interest" description="Disordered" evidence="1">
    <location>
        <begin position="245"/>
        <end position="273"/>
    </location>
</feature>
<dbReference type="EMBL" id="CACVKT020006197">
    <property type="protein sequence ID" value="CAC5400247.1"/>
    <property type="molecule type" value="Genomic_DNA"/>
</dbReference>